<evidence type="ECO:0000313" key="2">
    <source>
        <dbReference type="EMBL" id="MFC1853726.1"/>
    </source>
</evidence>
<dbReference type="PANTHER" id="PTHR43081:SF1">
    <property type="entry name" value="ADENYLATE CYCLASE, TERMINAL-DIFFERENTIATION SPECIFIC"/>
    <property type="match status" value="1"/>
</dbReference>
<name>A0ABV6Z5U4_UNCC1</name>
<dbReference type="InterPro" id="IPR050697">
    <property type="entry name" value="Adenylyl/Guanylyl_Cyclase_3/4"/>
</dbReference>
<dbReference type="PANTHER" id="PTHR43081">
    <property type="entry name" value="ADENYLATE CYCLASE, TERMINAL-DIFFERENTIATION SPECIFIC-RELATED"/>
    <property type="match status" value="1"/>
</dbReference>
<dbReference type="InterPro" id="IPR001054">
    <property type="entry name" value="A/G_cyclase"/>
</dbReference>
<proteinExistence type="predicted"/>
<dbReference type="SUPFAM" id="SSF55073">
    <property type="entry name" value="Nucleotide cyclase"/>
    <property type="match status" value="1"/>
</dbReference>
<sequence>MKDHLIPKESERRQATILFADIAGFTDMSEKMDAEEVTAIMNQCFEMMGTIIKHYEGTIDKFMGDGVMGLYCLPTAIEHAPQKAEILFK</sequence>
<comment type="caution">
    <text evidence="2">The sequence shown here is derived from an EMBL/GenBank/DDBJ whole genome shotgun (WGS) entry which is preliminary data.</text>
</comment>
<evidence type="ECO:0000259" key="1">
    <source>
        <dbReference type="PROSITE" id="PS50125"/>
    </source>
</evidence>
<dbReference type="InterPro" id="IPR029787">
    <property type="entry name" value="Nucleotide_cyclase"/>
</dbReference>
<feature type="domain" description="Guanylate cyclase" evidence="1">
    <location>
        <begin position="16"/>
        <end position="89"/>
    </location>
</feature>
<organism evidence="2 3">
    <name type="scientific">candidate division CSSED10-310 bacterium</name>
    <dbReference type="NCBI Taxonomy" id="2855610"/>
    <lineage>
        <taxon>Bacteria</taxon>
        <taxon>Bacteria division CSSED10-310</taxon>
    </lineage>
</organism>
<reference evidence="2 3" key="1">
    <citation type="submission" date="2024-09" db="EMBL/GenBank/DDBJ databases">
        <title>Laminarin stimulates single cell rates of sulfate reduction while oxygen inhibits transcriptomic activity in coastal marine sediment.</title>
        <authorList>
            <person name="Lindsay M."/>
            <person name="Orcutt B."/>
            <person name="Emerson D."/>
            <person name="Stepanauskas R."/>
            <person name="D'Angelo T."/>
        </authorList>
    </citation>
    <scope>NUCLEOTIDE SEQUENCE [LARGE SCALE GENOMIC DNA]</scope>
    <source>
        <strain evidence="2">SAG AM-311-K15</strain>
    </source>
</reference>
<dbReference type="Proteomes" id="UP001594351">
    <property type="component" value="Unassembled WGS sequence"/>
</dbReference>
<keyword evidence="3" id="KW-1185">Reference proteome</keyword>
<dbReference type="Gene3D" id="3.30.70.1230">
    <property type="entry name" value="Nucleotide cyclase"/>
    <property type="match status" value="1"/>
</dbReference>
<protein>
    <submittedName>
        <fullName evidence="2">Adenylate/guanylate cyclase domain-containing protein</fullName>
    </submittedName>
</protein>
<dbReference type="EMBL" id="JBHPBY010000585">
    <property type="protein sequence ID" value="MFC1853726.1"/>
    <property type="molecule type" value="Genomic_DNA"/>
</dbReference>
<evidence type="ECO:0000313" key="3">
    <source>
        <dbReference type="Proteomes" id="UP001594351"/>
    </source>
</evidence>
<accession>A0ABV6Z5U4</accession>
<gene>
    <name evidence="2" type="ORF">ACFL27_26380</name>
</gene>
<dbReference type="CDD" id="cd07302">
    <property type="entry name" value="CHD"/>
    <property type="match status" value="1"/>
</dbReference>
<dbReference type="Pfam" id="PF00211">
    <property type="entry name" value="Guanylate_cyc"/>
    <property type="match status" value="1"/>
</dbReference>
<dbReference type="PROSITE" id="PS50125">
    <property type="entry name" value="GUANYLATE_CYCLASE_2"/>
    <property type="match status" value="1"/>
</dbReference>